<evidence type="ECO:0000256" key="3">
    <source>
        <dbReference type="ARBA" id="ARBA00022181"/>
    </source>
</evidence>
<dbReference type="PANTHER" id="PTHR46847:SF1">
    <property type="entry name" value="D-ALLOSE-BINDING PERIPLASMIC PROTEIN-RELATED"/>
    <property type="match status" value="1"/>
</dbReference>
<gene>
    <name evidence="7" type="primary">rbsB_2</name>
    <name evidence="7" type="ORF">VQ7734_03049</name>
</gene>
<dbReference type="SUPFAM" id="SSF53822">
    <property type="entry name" value="Periplasmic binding protein-like I"/>
    <property type="match status" value="1"/>
</dbReference>
<dbReference type="InterPro" id="IPR025997">
    <property type="entry name" value="SBP_2_dom"/>
</dbReference>
<dbReference type="GO" id="GO:0030246">
    <property type="term" value="F:carbohydrate binding"/>
    <property type="evidence" value="ECO:0007669"/>
    <property type="project" value="UniProtKB-ARBA"/>
</dbReference>
<sequence>MKFLPIILLFMLSWVPGSYAAKPGKNIPGENCIAMVVSGSDSRQFWSKMINGARLAGKELGIDVFARGTVNDNDTKGQKFILDNLMEKYRCRGVLIAPSDVSRNQDVARLKQQNIPVIYIDRDTGGDRLISVKTDNEVAGALAARKMAEKLGGRGNVLVFRLQKGVVSTDAREAGFVREARKAGLKVMISGYLGTRIGDAKARAGKKMLQTAEVNGIFTPNDTTTIGVLQAREMLNIYRDAIHIGFDQDTYIISALKQGMLHGYIAQLPFDIGYQATYALYQALHGESLKEDIKVKVLYIDQNTIQ</sequence>
<comment type="subcellular location">
    <subcellularLocation>
        <location evidence="1">Cell envelope</location>
    </subcellularLocation>
</comment>
<evidence type="ECO:0000256" key="1">
    <source>
        <dbReference type="ARBA" id="ARBA00004196"/>
    </source>
</evidence>
<evidence type="ECO:0000256" key="5">
    <source>
        <dbReference type="SAM" id="SignalP"/>
    </source>
</evidence>
<dbReference type="Pfam" id="PF13407">
    <property type="entry name" value="Peripla_BP_4"/>
    <property type="match status" value="1"/>
</dbReference>
<keyword evidence="4 5" id="KW-0732">Signal</keyword>
<dbReference type="Proteomes" id="UP000184600">
    <property type="component" value="Unassembled WGS sequence"/>
</dbReference>
<dbReference type="STRING" id="1117707.VQ7734_03049"/>
<evidence type="ECO:0000256" key="4">
    <source>
        <dbReference type="ARBA" id="ARBA00022729"/>
    </source>
</evidence>
<protein>
    <recommendedName>
        <fullName evidence="3">Autoinducer 2-binding periplasmic protein LuxP</fullName>
    </recommendedName>
</protein>
<name>A0A1M7YX43_9VIBR</name>
<accession>A0A1M7YX43</accession>
<comment type="similarity">
    <text evidence="2">Belongs to the bacterial solute-binding protein 2 family.</text>
</comment>
<evidence type="ECO:0000259" key="6">
    <source>
        <dbReference type="Pfam" id="PF13407"/>
    </source>
</evidence>
<evidence type="ECO:0000256" key="2">
    <source>
        <dbReference type="ARBA" id="ARBA00007639"/>
    </source>
</evidence>
<evidence type="ECO:0000313" key="7">
    <source>
        <dbReference type="EMBL" id="SHO57280.1"/>
    </source>
</evidence>
<proteinExistence type="inferred from homology"/>
<dbReference type="GO" id="GO:0030313">
    <property type="term" value="C:cell envelope"/>
    <property type="evidence" value="ECO:0007669"/>
    <property type="project" value="UniProtKB-SubCell"/>
</dbReference>
<feature type="signal peptide" evidence="5">
    <location>
        <begin position="1"/>
        <end position="20"/>
    </location>
</feature>
<dbReference type="AlphaFoldDB" id="A0A1M7YX43"/>
<dbReference type="EMBL" id="FRFG01000037">
    <property type="protein sequence ID" value="SHO57280.1"/>
    <property type="molecule type" value="Genomic_DNA"/>
</dbReference>
<reference evidence="8" key="1">
    <citation type="submission" date="2016-12" db="EMBL/GenBank/DDBJ databases">
        <authorList>
            <person name="Rodrigo-Torres L."/>
            <person name="Arahal R.D."/>
            <person name="Lucena T."/>
        </authorList>
    </citation>
    <scope>NUCLEOTIDE SEQUENCE [LARGE SCALE GENOMIC DNA]</scope>
</reference>
<dbReference type="GO" id="GO:0055085">
    <property type="term" value="P:transmembrane transport"/>
    <property type="evidence" value="ECO:0007669"/>
    <property type="project" value="UniProtKB-ARBA"/>
</dbReference>
<dbReference type="OrthoDB" id="6196975at2"/>
<feature type="chain" id="PRO_5012545743" description="Autoinducer 2-binding periplasmic protein LuxP" evidence="5">
    <location>
        <begin position="21"/>
        <end position="306"/>
    </location>
</feature>
<organism evidence="7 8">
    <name type="scientific">Vibrio quintilis</name>
    <dbReference type="NCBI Taxonomy" id="1117707"/>
    <lineage>
        <taxon>Bacteria</taxon>
        <taxon>Pseudomonadati</taxon>
        <taxon>Pseudomonadota</taxon>
        <taxon>Gammaproteobacteria</taxon>
        <taxon>Vibrionales</taxon>
        <taxon>Vibrionaceae</taxon>
        <taxon>Vibrio</taxon>
    </lineage>
</organism>
<feature type="domain" description="Periplasmic binding protein" evidence="6">
    <location>
        <begin position="33"/>
        <end position="287"/>
    </location>
</feature>
<keyword evidence="8" id="KW-1185">Reference proteome</keyword>
<evidence type="ECO:0000313" key="8">
    <source>
        <dbReference type="Proteomes" id="UP000184600"/>
    </source>
</evidence>
<dbReference type="RefSeq" id="WP_083601659.1">
    <property type="nucleotide sequence ID" value="NZ_AP024898.1"/>
</dbReference>
<dbReference type="Gene3D" id="3.40.50.2300">
    <property type="match status" value="2"/>
</dbReference>
<dbReference type="InterPro" id="IPR028082">
    <property type="entry name" value="Peripla_BP_I"/>
</dbReference>
<dbReference type="PANTHER" id="PTHR46847">
    <property type="entry name" value="D-ALLOSE-BINDING PERIPLASMIC PROTEIN-RELATED"/>
    <property type="match status" value="1"/>
</dbReference>